<dbReference type="PANTHER" id="PTHR35175">
    <property type="entry name" value="DUF1289 DOMAIN-CONTAINING PROTEIN"/>
    <property type="match status" value="1"/>
</dbReference>
<dbReference type="Proteomes" id="UP000321638">
    <property type="component" value="Unassembled WGS sequence"/>
</dbReference>
<evidence type="ECO:0000313" key="1">
    <source>
        <dbReference type="EMBL" id="TXL74393.1"/>
    </source>
</evidence>
<dbReference type="AlphaFoldDB" id="A0A5C8PKG1"/>
<dbReference type="RefSeq" id="WP_147848071.1">
    <property type="nucleotide sequence ID" value="NZ_VDUZ01000018.1"/>
</dbReference>
<organism evidence="1 2">
    <name type="scientific">Vineibacter terrae</name>
    <dbReference type="NCBI Taxonomy" id="2586908"/>
    <lineage>
        <taxon>Bacteria</taxon>
        <taxon>Pseudomonadati</taxon>
        <taxon>Pseudomonadota</taxon>
        <taxon>Alphaproteobacteria</taxon>
        <taxon>Hyphomicrobiales</taxon>
        <taxon>Vineibacter</taxon>
    </lineage>
</organism>
<accession>A0A5C8PKG1</accession>
<keyword evidence="2" id="KW-1185">Reference proteome</keyword>
<sequence length="68" mass="7499">MTDPAPRPQRRPIVSPCVSVCIIDPQSGLCRGCKRTLDEISRWVVMTDEQRLAVLEALPGRPDPTKAA</sequence>
<evidence type="ECO:0000313" key="2">
    <source>
        <dbReference type="Proteomes" id="UP000321638"/>
    </source>
</evidence>
<proteinExistence type="predicted"/>
<dbReference type="OrthoDB" id="9811423at2"/>
<dbReference type="EMBL" id="VDUZ01000018">
    <property type="protein sequence ID" value="TXL74393.1"/>
    <property type="molecule type" value="Genomic_DNA"/>
</dbReference>
<name>A0A5C8PKG1_9HYPH</name>
<gene>
    <name evidence="1" type="ORF">FHP25_16605</name>
</gene>
<protein>
    <submittedName>
        <fullName evidence="1">DUF1289 domain-containing protein</fullName>
    </submittedName>
</protein>
<dbReference type="InterPro" id="IPR010710">
    <property type="entry name" value="DUF1289"/>
</dbReference>
<comment type="caution">
    <text evidence="1">The sequence shown here is derived from an EMBL/GenBank/DDBJ whole genome shotgun (WGS) entry which is preliminary data.</text>
</comment>
<dbReference type="PANTHER" id="PTHR35175:SF2">
    <property type="entry name" value="DUF1289 DOMAIN-CONTAINING PROTEIN"/>
    <property type="match status" value="1"/>
</dbReference>
<reference evidence="1 2" key="1">
    <citation type="submission" date="2019-06" db="EMBL/GenBank/DDBJ databases">
        <title>New taxonomy in bacterial strain CC-CFT640, isolated from vineyard.</title>
        <authorList>
            <person name="Lin S.-Y."/>
            <person name="Tsai C.-F."/>
            <person name="Young C.-C."/>
        </authorList>
    </citation>
    <scope>NUCLEOTIDE SEQUENCE [LARGE SCALE GENOMIC DNA]</scope>
    <source>
        <strain evidence="1 2">CC-CFT640</strain>
    </source>
</reference>
<dbReference type="Pfam" id="PF06945">
    <property type="entry name" value="DUF1289"/>
    <property type="match status" value="1"/>
</dbReference>